<organism evidence="2 3">
    <name type="scientific">Tachysurus vachellii</name>
    <name type="common">Darkbarbel catfish</name>
    <name type="synonym">Pelteobagrus vachellii</name>
    <dbReference type="NCBI Taxonomy" id="175792"/>
    <lineage>
        <taxon>Eukaryota</taxon>
        <taxon>Metazoa</taxon>
        <taxon>Chordata</taxon>
        <taxon>Craniata</taxon>
        <taxon>Vertebrata</taxon>
        <taxon>Euteleostomi</taxon>
        <taxon>Actinopterygii</taxon>
        <taxon>Neopterygii</taxon>
        <taxon>Teleostei</taxon>
        <taxon>Ostariophysi</taxon>
        <taxon>Siluriformes</taxon>
        <taxon>Bagridae</taxon>
        <taxon>Tachysurus</taxon>
    </lineage>
</organism>
<proteinExistence type="predicted"/>
<dbReference type="EMBL" id="JAVHJS010000008">
    <property type="protein sequence ID" value="KAK2850283.1"/>
    <property type="molecule type" value="Genomic_DNA"/>
</dbReference>
<keyword evidence="3" id="KW-1185">Reference proteome</keyword>
<comment type="caution">
    <text evidence="2">The sequence shown here is derived from an EMBL/GenBank/DDBJ whole genome shotgun (WGS) entry which is preliminary data.</text>
</comment>
<dbReference type="AlphaFoldDB" id="A0AA88N3K2"/>
<accession>A0AA88N3K2</accession>
<evidence type="ECO:0000256" key="1">
    <source>
        <dbReference type="SAM" id="MobiDB-lite"/>
    </source>
</evidence>
<feature type="compositionally biased region" description="Polar residues" evidence="1">
    <location>
        <begin position="14"/>
        <end position="25"/>
    </location>
</feature>
<evidence type="ECO:0000313" key="3">
    <source>
        <dbReference type="Proteomes" id="UP001187315"/>
    </source>
</evidence>
<protein>
    <submittedName>
        <fullName evidence="2">Uncharacterized protein</fullName>
    </submittedName>
</protein>
<name>A0AA88N3K2_TACVA</name>
<dbReference type="Proteomes" id="UP001187315">
    <property type="component" value="Unassembled WGS sequence"/>
</dbReference>
<feature type="region of interest" description="Disordered" evidence="1">
    <location>
        <begin position="1"/>
        <end position="25"/>
    </location>
</feature>
<sequence length="71" mass="7975">MLVAAVMSPWRDSQPGSEESSFNQEDSVNRTWGRREFFLGYTVLQVWSGVGYRLDDIAGPSESHILTALLL</sequence>
<gene>
    <name evidence="2" type="ORF">Q7C36_009066</name>
</gene>
<evidence type="ECO:0000313" key="2">
    <source>
        <dbReference type="EMBL" id="KAK2850283.1"/>
    </source>
</evidence>
<reference evidence="2" key="1">
    <citation type="submission" date="2023-08" db="EMBL/GenBank/DDBJ databases">
        <title>Pelteobagrus vachellii genome.</title>
        <authorList>
            <person name="Liu H."/>
        </authorList>
    </citation>
    <scope>NUCLEOTIDE SEQUENCE</scope>
    <source>
        <strain evidence="2">PRFRI_2022a</strain>
        <tissue evidence="2">Muscle</tissue>
    </source>
</reference>